<dbReference type="OrthoDB" id="195113at2"/>
<accession>A0A518VC10</accession>
<evidence type="ECO:0000313" key="2">
    <source>
        <dbReference type="Proteomes" id="UP000319432"/>
    </source>
</evidence>
<proteinExistence type="predicted"/>
<dbReference type="EMBL" id="CP033464">
    <property type="protein sequence ID" value="QDX94526.1"/>
    <property type="molecule type" value="Genomic_DNA"/>
</dbReference>
<protein>
    <recommendedName>
        <fullName evidence="3">Bacterial bifunctional deaminase-reductase C-terminal domain-containing protein</fullName>
    </recommendedName>
</protein>
<gene>
    <name evidence="1" type="ORF">EEL30_20930</name>
</gene>
<evidence type="ECO:0000313" key="1">
    <source>
        <dbReference type="EMBL" id="QDX94526.1"/>
    </source>
</evidence>
<name>A0A518VC10_BRELA</name>
<dbReference type="Proteomes" id="UP000319432">
    <property type="component" value="Chromosome"/>
</dbReference>
<evidence type="ECO:0008006" key="3">
    <source>
        <dbReference type="Google" id="ProtNLM"/>
    </source>
</evidence>
<dbReference type="Gene3D" id="3.40.430.10">
    <property type="entry name" value="Dihydrofolate Reductase, subunit A"/>
    <property type="match status" value="1"/>
</dbReference>
<dbReference type="InterPro" id="IPR024072">
    <property type="entry name" value="DHFR-like_dom_sf"/>
</dbReference>
<organism evidence="1 2">
    <name type="scientific">Brevibacillus laterosporus</name>
    <name type="common">Bacillus laterosporus</name>
    <dbReference type="NCBI Taxonomy" id="1465"/>
    <lineage>
        <taxon>Bacteria</taxon>
        <taxon>Bacillati</taxon>
        <taxon>Bacillota</taxon>
        <taxon>Bacilli</taxon>
        <taxon>Bacillales</taxon>
        <taxon>Paenibacillaceae</taxon>
        <taxon>Brevibacillus</taxon>
    </lineage>
</organism>
<dbReference type="AlphaFoldDB" id="A0A518VC10"/>
<reference evidence="1 2" key="1">
    <citation type="submission" date="2018-11" db="EMBL/GenBank/DDBJ databases">
        <title>Phylogenetic determinants of toxin gene distribution in genomes of Brevibacillus laterosporus.</title>
        <authorList>
            <person name="Glare T.R."/>
            <person name="Durrant A."/>
            <person name="Berry C."/>
            <person name="Palma L."/>
            <person name="Ormskirk M."/>
            <person name="Cox M.O."/>
        </authorList>
    </citation>
    <scope>NUCLEOTIDE SEQUENCE [LARGE SCALE GENOMIC DNA]</scope>
    <source>
        <strain evidence="1 2">1821L</strain>
    </source>
</reference>
<sequence length="40" mass="4570">MPILLGSGIPLFGKGFPEQNLELVDITRMNQIAMLHYRKK</sequence>
<keyword evidence="2" id="KW-1185">Reference proteome</keyword>